<organism evidence="2">
    <name type="scientific">Charonia tritonis</name>
    <name type="common">giant triton snail</name>
    <dbReference type="NCBI Taxonomy" id="1960912"/>
    <lineage>
        <taxon>Eukaryota</taxon>
        <taxon>Metazoa</taxon>
        <taxon>Spiralia</taxon>
        <taxon>Lophotrochozoa</taxon>
        <taxon>Mollusca</taxon>
        <taxon>Gastropoda</taxon>
        <taxon>Caenogastropoda</taxon>
        <taxon>Littorinimorpha</taxon>
        <taxon>Tonnoidea</taxon>
        <taxon>Ranellidae</taxon>
        <taxon>Charonia</taxon>
    </lineage>
</organism>
<feature type="signal peptide" evidence="1">
    <location>
        <begin position="1"/>
        <end position="29"/>
    </location>
</feature>
<protein>
    <submittedName>
        <fullName evidence="2">GGNG-1</fullName>
    </submittedName>
</protein>
<sequence>MMKTDTAQTLCIALTSFVVLSAVFSPTEGKCAGRWAIHACWGGNGKRSDPSLNVAPSPSVLRQLLLRNRPVYAQALDSSEELPAVAPQPADDLGSSYNSDFSDYNVLPASPSVSRLTALLRTLRSLQKENEVLP</sequence>
<dbReference type="AlphaFoldDB" id="A0A1S6JQ27"/>
<evidence type="ECO:0000256" key="1">
    <source>
        <dbReference type="SAM" id="SignalP"/>
    </source>
</evidence>
<proteinExistence type="evidence at transcript level"/>
<reference evidence="2" key="1">
    <citation type="journal article" date="2017" name="Peptides">
        <title>Neuropeptides encoded within a neural transcriptome of the giant triton snail Charonia tritonis, a Crown-of-Thorns Starfish predator.</title>
        <authorList>
            <person name="Bose U."/>
            <person name="Suwansa-Ard S."/>
            <person name="Maikaeo L."/>
            <person name="Motti C.A."/>
            <person name="Hall M.R."/>
            <person name="Cummins S.F."/>
        </authorList>
    </citation>
    <scope>NUCLEOTIDE SEQUENCE</scope>
    <source>
        <tissue evidence="2">Nervous tissue</tissue>
    </source>
</reference>
<feature type="chain" id="PRO_5012074316" evidence="1">
    <location>
        <begin position="30"/>
        <end position="134"/>
    </location>
</feature>
<name>A0A1S6JQ27_9CAEN</name>
<evidence type="ECO:0000313" key="2">
    <source>
        <dbReference type="EMBL" id="AQS80510.1"/>
    </source>
</evidence>
<accession>A0A1S6JQ27</accession>
<dbReference type="EMBL" id="KY287979">
    <property type="protein sequence ID" value="AQS80510.1"/>
    <property type="molecule type" value="mRNA"/>
</dbReference>
<keyword evidence="1" id="KW-0732">Signal</keyword>